<feature type="transmembrane region" description="Helical" evidence="7">
    <location>
        <begin position="266"/>
        <end position="284"/>
    </location>
</feature>
<dbReference type="EMBL" id="JAQJJM010000003">
    <property type="protein sequence ID" value="MDN5131437.1"/>
    <property type="molecule type" value="Genomic_DNA"/>
</dbReference>
<evidence type="ECO:0000256" key="6">
    <source>
        <dbReference type="ARBA" id="ARBA00023136"/>
    </source>
</evidence>
<feature type="transmembrane region" description="Helical" evidence="7">
    <location>
        <begin position="239"/>
        <end position="259"/>
    </location>
</feature>
<dbReference type="PANTHER" id="PTHR23517">
    <property type="entry name" value="RESISTANCE PROTEIN MDTM, PUTATIVE-RELATED-RELATED"/>
    <property type="match status" value="1"/>
</dbReference>
<feature type="transmembrane region" description="Helical" evidence="7">
    <location>
        <begin position="96"/>
        <end position="115"/>
    </location>
</feature>
<feature type="domain" description="Major facilitator superfamily (MFS) profile" evidence="8">
    <location>
        <begin position="4"/>
        <end position="381"/>
    </location>
</feature>
<dbReference type="AlphaFoldDB" id="A0AAP4UY52"/>
<feature type="transmembrane region" description="Helical" evidence="7">
    <location>
        <begin position="127"/>
        <end position="146"/>
    </location>
</feature>
<dbReference type="InterPro" id="IPR001958">
    <property type="entry name" value="Tet-R_TetA/multi-R_MdtG-like"/>
</dbReference>
<feature type="transmembrane region" description="Helical" evidence="7">
    <location>
        <begin position="38"/>
        <end position="59"/>
    </location>
</feature>
<reference evidence="9" key="2">
    <citation type="submission" date="2023-01" db="EMBL/GenBank/DDBJ databases">
        <authorList>
            <person name="Uljanovas D."/>
        </authorList>
    </citation>
    <scope>NUCLEOTIDE SEQUENCE</scope>
    <source>
        <strain evidence="9">H19</strain>
    </source>
</reference>
<evidence type="ECO:0000256" key="7">
    <source>
        <dbReference type="SAM" id="Phobius"/>
    </source>
</evidence>
<accession>A0AAP4UY52</accession>
<evidence type="ECO:0000313" key="10">
    <source>
        <dbReference type="Proteomes" id="UP001171508"/>
    </source>
</evidence>
<dbReference type="PRINTS" id="PR01035">
    <property type="entry name" value="TCRTETA"/>
</dbReference>
<feature type="transmembrane region" description="Helical" evidence="7">
    <location>
        <begin position="71"/>
        <end position="90"/>
    </location>
</feature>
<keyword evidence="4 7" id="KW-0812">Transmembrane</keyword>
<evidence type="ECO:0000256" key="3">
    <source>
        <dbReference type="ARBA" id="ARBA00022475"/>
    </source>
</evidence>
<dbReference type="Pfam" id="PF07690">
    <property type="entry name" value="MFS_1"/>
    <property type="match status" value="1"/>
</dbReference>
<sequence length="437" mass="47847">MIKSVMPLSFIIALRFFGLFIVLPVISVYALSLDGANATLVGIVVGGYALTQVVFQVPFGVMSDKLGRKGTIITGLLLFAIGSLICAIATDIYTLMLGRLLQGSGAIGAVVTAMISDLVKEHERSKAMALMGSFIGLAFAIAMLAGPLIGGFIGVPVLFYITMFLALISIYILIKKVPNPPIITHTYNDKLRLSDVLGNTNINRMNITNFLQKALMTFAFLVIPIILTKTYGWEKKELWYVYLPAMIFGLLSMAPAAIIAEKKGKFKEILALGILFFIISYLVIGFSSSSVVFVIGVVIFFIGFNMHEPIMQSLASKFAKVHQRGSVLGVFNSFGYLGTFVGGLLGGIMLDNLNLSTFSIIIAVICVLWGILILTMPNPSKTKSVYLNLDEYKLENSGKLNQNDAIDEWYINNTENIIAIKYNDEKISEEEIRALLK</sequence>
<keyword evidence="3" id="KW-1003">Cell membrane</keyword>
<protein>
    <submittedName>
        <fullName evidence="9">MFS transporter</fullName>
    </submittedName>
</protein>
<gene>
    <name evidence="9" type="ORF">PJV92_01740</name>
</gene>
<feature type="transmembrane region" description="Helical" evidence="7">
    <location>
        <begin position="214"/>
        <end position="233"/>
    </location>
</feature>
<feature type="transmembrane region" description="Helical" evidence="7">
    <location>
        <begin position="12"/>
        <end position="32"/>
    </location>
</feature>
<evidence type="ECO:0000256" key="1">
    <source>
        <dbReference type="ARBA" id="ARBA00004651"/>
    </source>
</evidence>
<organism evidence="9 10">
    <name type="scientific">Aliarcobacter butzleri</name>
    <dbReference type="NCBI Taxonomy" id="28197"/>
    <lineage>
        <taxon>Bacteria</taxon>
        <taxon>Pseudomonadati</taxon>
        <taxon>Campylobacterota</taxon>
        <taxon>Epsilonproteobacteria</taxon>
        <taxon>Campylobacterales</taxon>
        <taxon>Arcobacteraceae</taxon>
        <taxon>Aliarcobacter</taxon>
    </lineage>
</organism>
<dbReference type="InterPro" id="IPR020846">
    <property type="entry name" value="MFS_dom"/>
</dbReference>
<evidence type="ECO:0000313" key="9">
    <source>
        <dbReference type="EMBL" id="MDN5131437.1"/>
    </source>
</evidence>
<keyword evidence="6 7" id="KW-0472">Membrane</keyword>
<comment type="subcellular location">
    <subcellularLocation>
        <location evidence="1">Cell membrane</location>
        <topology evidence="1">Multi-pass membrane protein</topology>
    </subcellularLocation>
</comment>
<evidence type="ECO:0000256" key="2">
    <source>
        <dbReference type="ARBA" id="ARBA00022448"/>
    </source>
</evidence>
<reference evidence="9" key="1">
    <citation type="journal article" date="2023" name="Microorganisms">
        <title>Genomic Characterization of Arcobacter butzleri Strains Isolated from Various Sources in Lithuania.</title>
        <authorList>
            <person name="Uljanovas D."/>
            <person name="Golz G."/>
            <person name="Fleischmann S."/>
            <person name="Kudirkiene E."/>
            <person name="Kasetiene N."/>
            <person name="Grineviciene A."/>
            <person name="Tamuleviciene E."/>
            <person name="Aksomaitiene J."/>
            <person name="Alter T."/>
            <person name="Malakauskas M."/>
        </authorList>
    </citation>
    <scope>NUCLEOTIDE SEQUENCE</scope>
    <source>
        <strain evidence="9">H19</strain>
    </source>
</reference>
<evidence type="ECO:0000259" key="8">
    <source>
        <dbReference type="PROSITE" id="PS50850"/>
    </source>
</evidence>
<evidence type="ECO:0000256" key="5">
    <source>
        <dbReference type="ARBA" id="ARBA00022989"/>
    </source>
</evidence>
<evidence type="ECO:0000256" key="4">
    <source>
        <dbReference type="ARBA" id="ARBA00022692"/>
    </source>
</evidence>
<dbReference type="GO" id="GO:0005886">
    <property type="term" value="C:plasma membrane"/>
    <property type="evidence" value="ECO:0007669"/>
    <property type="project" value="UniProtKB-SubCell"/>
</dbReference>
<dbReference type="InterPro" id="IPR050171">
    <property type="entry name" value="MFS_Transporters"/>
</dbReference>
<name>A0AAP4UY52_9BACT</name>
<dbReference type="RefSeq" id="WP_050071291.1">
    <property type="nucleotide sequence ID" value="NZ_CABVQZ010000015.1"/>
</dbReference>
<keyword evidence="2" id="KW-0813">Transport</keyword>
<dbReference type="InterPro" id="IPR036259">
    <property type="entry name" value="MFS_trans_sf"/>
</dbReference>
<feature type="transmembrane region" description="Helical" evidence="7">
    <location>
        <begin position="290"/>
        <end position="306"/>
    </location>
</feature>
<dbReference type="PANTHER" id="PTHR23517:SF2">
    <property type="entry name" value="MULTIDRUG RESISTANCE PROTEIN MDTH"/>
    <property type="match status" value="1"/>
</dbReference>
<dbReference type="InterPro" id="IPR011701">
    <property type="entry name" value="MFS"/>
</dbReference>
<comment type="caution">
    <text evidence="9">The sequence shown here is derived from an EMBL/GenBank/DDBJ whole genome shotgun (WGS) entry which is preliminary data.</text>
</comment>
<feature type="transmembrane region" description="Helical" evidence="7">
    <location>
        <begin position="327"/>
        <end position="349"/>
    </location>
</feature>
<dbReference type="GO" id="GO:0022857">
    <property type="term" value="F:transmembrane transporter activity"/>
    <property type="evidence" value="ECO:0007669"/>
    <property type="project" value="InterPro"/>
</dbReference>
<dbReference type="SUPFAM" id="SSF103473">
    <property type="entry name" value="MFS general substrate transporter"/>
    <property type="match status" value="1"/>
</dbReference>
<proteinExistence type="predicted"/>
<keyword evidence="5 7" id="KW-1133">Transmembrane helix</keyword>
<dbReference type="Proteomes" id="UP001171508">
    <property type="component" value="Unassembled WGS sequence"/>
</dbReference>
<dbReference type="Gene3D" id="1.20.1250.20">
    <property type="entry name" value="MFS general substrate transporter like domains"/>
    <property type="match status" value="1"/>
</dbReference>
<feature type="transmembrane region" description="Helical" evidence="7">
    <location>
        <begin position="355"/>
        <end position="374"/>
    </location>
</feature>
<dbReference type="PROSITE" id="PS50850">
    <property type="entry name" value="MFS"/>
    <property type="match status" value="1"/>
</dbReference>
<dbReference type="CDD" id="cd17472">
    <property type="entry name" value="MFS_YajR_like"/>
    <property type="match status" value="1"/>
</dbReference>
<feature type="transmembrane region" description="Helical" evidence="7">
    <location>
        <begin position="152"/>
        <end position="174"/>
    </location>
</feature>